<reference evidence="1" key="1">
    <citation type="submission" date="2020-02" db="EMBL/GenBank/DDBJ databases">
        <authorList>
            <person name="Meier V. D."/>
        </authorList>
    </citation>
    <scope>NUCLEOTIDE SEQUENCE</scope>
    <source>
        <strain evidence="1">AVDCRST_MAG81</strain>
    </source>
</reference>
<accession>A0A6J4V745</accession>
<dbReference type="AlphaFoldDB" id="A0A6J4V745"/>
<organism evidence="1">
    <name type="scientific">uncultured Synechococcales cyanobacterium</name>
    <dbReference type="NCBI Taxonomy" id="1936017"/>
    <lineage>
        <taxon>Bacteria</taxon>
        <taxon>Bacillati</taxon>
        <taxon>Cyanobacteriota</taxon>
        <taxon>Cyanophyceae</taxon>
        <taxon>Synechococcales</taxon>
        <taxon>environmental samples</taxon>
    </lineage>
</organism>
<name>A0A6J4V745_9CYAN</name>
<dbReference type="EMBL" id="CADCWO010000087">
    <property type="protein sequence ID" value="CAA9570521.1"/>
    <property type="molecule type" value="Genomic_DNA"/>
</dbReference>
<protein>
    <submittedName>
        <fullName evidence="1">Uncharacterized protein</fullName>
    </submittedName>
</protein>
<evidence type="ECO:0000313" key="1">
    <source>
        <dbReference type="EMBL" id="CAA9570521.1"/>
    </source>
</evidence>
<proteinExistence type="predicted"/>
<gene>
    <name evidence="1" type="ORF">AVDCRST_MAG81-1683</name>
</gene>
<sequence length="45" mass="5522">MYREPNCIERLINQLKQARHALLPAMKIERKAIWKWLQLLPSWFS</sequence>